<keyword evidence="4 7" id="KW-0812">Transmembrane</keyword>
<keyword evidence="5 7" id="KW-1133">Transmembrane helix</keyword>
<dbReference type="GO" id="GO:0005886">
    <property type="term" value="C:plasma membrane"/>
    <property type="evidence" value="ECO:0007669"/>
    <property type="project" value="UniProtKB-SubCell"/>
</dbReference>
<evidence type="ECO:0000256" key="1">
    <source>
        <dbReference type="ARBA" id="ARBA00007150"/>
    </source>
</evidence>
<feature type="transmembrane region" description="Helical" evidence="7">
    <location>
        <begin position="237"/>
        <end position="256"/>
    </location>
</feature>
<evidence type="ECO:0000256" key="4">
    <source>
        <dbReference type="ARBA" id="ARBA00022692"/>
    </source>
</evidence>
<evidence type="ECO:0000256" key="6">
    <source>
        <dbReference type="ARBA" id="ARBA00023136"/>
    </source>
</evidence>
<keyword evidence="6 7" id="KW-0472">Membrane</keyword>
<dbReference type="EMBL" id="ANKW01000005">
    <property type="protein sequence ID" value="EPC20974.1"/>
    <property type="molecule type" value="Genomic_DNA"/>
</dbReference>
<comment type="function">
    <text evidence="7">Catalyzes the transfer of the diacylglyceryl group from phosphatidylglycerol to the sulfhydryl group of the N-terminal cysteine of a prolipoprotein, the first step in the formation of mature lipoproteins.</text>
</comment>
<comment type="pathway">
    <text evidence="7">Protein modification; lipoprotein biosynthesis (diacylglyceryl transfer).</text>
</comment>
<comment type="catalytic activity">
    <reaction evidence="7">
        <text>L-cysteinyl-[prolipoprotein] + a 1,2-diacyl-sn-glycero-3-phospho-(1'-sn-glycerol) = an S-1,2-diacyl-sn-glyceryl-L-cysteinyl-[prolipoprotein] + sn-glycerol 1-phosphate + H(+)</text>
        <dbReference type="Rhea" id="RHEA:56712"/>
        <dbReference type="Rhea" id="RHEA-COMP:14679"/>
        <dbReference type="Rhea" id="RHEA-COMP:14680"/>
        <dbReference type="ChEBI" id="CHEBI:15378"/>
        <dbReference type="ChEBI" id="CHEBI:29950"/>
        <dbReference type="ChEBI" id="CHEBI:57685"/>
        <dbReference type="ChEBI" id="CHEBI:64716"/>
        <dbReference type="ChEBI" id="CHEBI:140658"/>
        <dbReference type="EC" id="2.5.1.145"/>
    </reaction>
</comment>
<organism evidence="8 9">
    <name type="scientific">Lacticaseibacillus paracasei subsp. paracasei Lpp122</name>
    <dbReference type="NCBI Taxonomy" id="1256218"/>
    <lineage>
        <taxon>Bacteria</taxon>
        <taxon>Bacillati</taxon>
        <taxon>Bacillota</taxon>
        <taxon>Bacilli</taxon>
        <taxon>Lactobacillales</taxon>
        <taxon>Lactobacillaceae</taxon>
        <taxon>Lacticaseibacillus</taxon>
    </lineage>
</organism>
<dbReference type="Proteomes" id="UP000014281">
    <property type="component" value="Unassembled WGS sequence"/>
</dbReference>
<feature type="transmembrane region" description="Helical" evidence="7">
    <location>
        <begin position="49"/>
        <end position="72"/>
    </location>
</feature>
<feature type="binding site" evidence="7">
    <location>
        <position position="135"/>
    </location>
    <ligand>
        <name>a 1,2-diacyl-sn-glycero-3-phospho-(1'-sn-glycerol)</name>
        <dbReference type="ChEBI" id="CHEBI:64716"/>
    </ligand>
</feature>
<proteinExistence type="inferred from homology"/>
<feature type="transmembrane region" description="Helical" evidence="7">
    <location>
        <begin position="207"/>
        <end position="225"/>
    </location>
</feature>
<comment type="caution">
    <text evidence="8">The sequence shown here is derived from an EMBL/GenBank/DDBJ whole genome shotgun (WGS) entry which is preliminary data.</text>
</comment>
<dbReference type="PROSITE" id="PS01311">
    <property type="entry name" value="LGT"/>
    <property type="match status" value="1"/>
</dbReference>
<evidence type="ECO:0000313" key="8">
    <source>
        <dbReference type="EMBL" id="EPC20974.1"/>
    </source>
</evidence>
<gene>
    <name evidence="7" type="primary">lgt</name>
    <name evidence="8" type="ORF">Lpp122_0590</name>
</gene>
<dbReference type="NCBIfam" id="TIGR00544">
    <property type="entry name" value="lgt"/>
    <property type="match status" value="1"/>
</dbReference>
<dbReference type="AlphaFoldDB" id="A0A8E0I695"/>
<evidence type="ECO:0000256" key="3">
    <source>
        <dbReference type="ARBA" id="ARBA00022679"/>
    </source>
</evidence>
<dbReference type="Pfam" id="PF01790">
    <property type="entry name" value="LGT"/>
    <property type="match status" value="1"/>
</dbReference>
<keyword evidence="3 7" id="KW-0808">Transferase</keyword>
<feature type="transmembrane region" description="Helical" evidence="7">
    <location>
        <begin position="20"/>
        <end position="37"/>
    </location>
</feature>
<keyword evidence="2 7" id="KW-1003">Cell membrane</keyword>
<dbReference type="PANTHER" id="PTHR30589">
    <property type="entry name" value="PROLIPOPROTEIN DIACYLGLYCERYL TRANSFERASE"/>
    <property type="match status" value="1"/>
</dbReference>
<evidence type="ECO:0000313" key="9">
    <source>
        <dbReference type="Proteomes" id="UP000014281"/>
    </source>
</evidence>
<dbReference type="RefSeq" id="WP_016383449.1">
    <property type="nucleotide sequence ID" value="NZ_ANKW01000005.1"/>
</dbReference>
<accession>A0A8E0I695</accession>
<dbReference type="InterPro" id="IPR001640">
    <property type="entry name" value="Lgt"/>
</dbReference>
<feature type="transmembrane region" description="Helical" evidence="7">
    <location>
        <begin position="84"/>
        <end position="109"/>
    </location>
</feature>
<reference evidence="8 9" key="1">
    <citation type="journal article" date="2013" name="PLoS ONE">
        <title>Lactobacillus paracasei comparative genomics: towards species pan-genome definition and exploitation of diversity.</title>
        <authorList>
            <person name="Smokvina T."/>
            <person name="Wels M."/>
            <person name="Polka J."/>
            <person name="Chervaux C."/>
            <person name="Brisse S."/>
            <person name="Boekhorst J."/>
            <person name="van Hylckama Vlieg J.E."/>
            <person name="Siezen R.J."/>
        </authorList>
    </citation>
    <scope>NUCLEOTIDE SEQUENCE [LARGE SCALE GENOMIC DNA]</scope>
    <source>
        <strain evidence="8 9">Lpp122</strain>
    </source>
</reference>
<keyword evidence="8" id="KW-0449">Lipoprotein</keyword>
<comment type="similarity">
    <text evidence="1 7">Belongs to the Lgt family.</text>
</comment>
<sequence length="269" mass="30696">MIIGSLNPIALQFGPFTIRWYGLIIVTGVIVAYAMVQREAKRQHIDSELFDDLILWGLPVGIISARIYYVVFEWSSYRNNPAEIIAIWHGGIAIYGGLIGGFLVAILVARKHHVSLWQMLDVLAPAVLMAQSIGRWGNFMNQEAHGAVTTLAFLRGLHLPDFIIRQMWIDGAYRQPTFLYESLWSLTGVILFLALRHRKQLFRRGELFLAYLIWYGTGRMFIEGMRTDSLYLIGDIRVSQVLSVILVITAIVLIVVRRRHNVEWADLAE</sequence>
<protein>
    <recommendedName>
        <fullName evidence="7">Phosphatidylglycerol--prolipoprotein diacylglyceryl transferase</fullName>
        <ecNumber evidence="7">2.5.1.145</ecNumber>
    </recommendedName>
</protein>
<comment type="subcellular location">
    <subcellularLocation>
        <location evidence="7">Cell membrane</location>
        <topology evidence="7">Multi-pass membrane protein</topology>
    </subcellularLocation>
</comment>
<evidence type="ECO:0000256" key="7">
    <source>
        <dbReference type="HAMAP-Rule" id="MF_01147"/>
    </source>
</evidence>
<dbReference type="UniPathway" id="UPA00664"/>
<keyword evidence="8" id="KW-0328">Glycosyltransferase</keyword>
<name>A0A8E0I695_LACPA</name>
<evidence type="ECO:0000256" key="2">
    <source>
        <dbReference type="ARBA" id="ARBA00022475"/>
    </source>
</evidence>
<dbReference type="GO" id="GO:0042158">
    <property type="term" value="P:lipoprotein biosynthetic process"/>
    <property type="evidence" value="ECO:0007669"/>
    <property type="project" value="UniProtKB-UniRule"/>
</dbReference>
<dbReference type="EC" id="2.5.1.145" evidence="7"/>
<evidence type="ECO:0000256" key="5">
    <source>
        <dbReference type="ARBA" id="ARBA00022989"/>
    </source>
</evidence>
<dbReference type="PANTHER" id="PTHR30589:SF0">
    <property type="entry name" value="PHOSPHATIDYLGLYCEROL--PROLIPOPROTEIN DIACYLGLYCERYL TRANSFERASE"/>
    <property type="match status" value="1"/>
</dbReference>
<dbReference type="HAMAP" id="MF_01147">
    <property type="entry name" value="Lgt"/>
    <property type="match status" value="1"/>
</dbReference>
<dbReference type="GO" id="GO:0008961">
    <property type="term" value="F:phosphatidylglycerol-prolipoprotein diacylglyceryl transferase activity"/>
    <property type="evidence" value="ECO:0007669"/>
    <property type="project" value="UniProtKB-UniRule"/>
</dbReference>